<evidence type="ECO:0000313" key="2">
    <source>
        <dbReference type="EMBL" id="RKO94129.1"/>
    </source>
</evidence>
<dbReference type="Proteomes" id="UP000269721">
    <property type="component" value="Unassembled WGS sequence"/>
</dbReference>
<accession>A0A4P9WM41</accession>
<feature type="region of interest" description="Disordered" evidence="1">
    <location>
        <begin position="1"/>
        <end position="58"/>
    </location>
</feature>
<organism evidence="2 3">
    <name type="scientific">Blyttiomyces helicus</name>
    <dbReference type="NCBI Taxonomy" id="388810"/>
    <lineage>
        <taxon>Eukaryota</taxon>
        <taxon>Fungi</taxon>
        <taxon>Fungi incertae sedis</taxon>
        <taxon>Chytridiomycota</taxon>
        <taxon>Chytridiomycota incertae sedis</taxon>
        <taxon>Chytridiomycetes</taxon>
        <taxon>Chytridiomycetes incertae sedis</taxon>
        <taxon>Blyttiomyces</taxon>
    </lineage>
</organism>
<dbReference type="EMBL" id="KZ993999">
    <property type="protein sequence ID" value="RKO94129.1"/>
    <property type="molecule type" value="Genomic_DNA"/>
</dbReference>
<reference evidence="3" key="1">
    <citation type="journal article" date="2018" name="Nat. Microbiol.">
        <title>Leveraging single-cell genomics to expand the fungal tree of life.</title>
        <authorList>
            <person name="Ahrendt S.R."/>
            <person name="Quandt C.A."/>
            <person name="Ciobanu D."/>
            <person name="Clum A."/>
            <person name="Salamov A."/>
            <person name="Andreopoulos B."/>
            <person name="Cheng J.F."/>
            <person name="Woyke T."/>
            <person name="Pelin A."/>
            <person name="Henrissat B."/>
            <person name="Reynolds N.K."/>
            <person name="Benny G.L."/>
            <person name="Smith M.E."/>
            <person name="James T.Y."/>
            <person name="Grigoriev I.V."/>
        </authorList>
    </citation>
    <scope>NUCLEOTIDE SEQUENCE [LARGE SCALE GENOMIC DNA]</scope>
</reference>
<proteinExistence type="predicted"/>
<protein>
    <submittedName>
        <fullName evidence="2">Uncharacterized protein</fullName>
    </submittedName>
</protein>
<keyword evidence="3" id="KW-1185">Reference proteome</keyword>
<feature type="region of interest" description="Disordered" evidence="1">
    <location>
        <begin position="86"/>
        <end position="124"/>
    </location>
</feature>
<dbReference type="AlphaFoldDB" id="A0A4P9WM41"/>
<evidence type="ECO:0000256" key="1">
    <source>
        <dbReference type="SAM" id="MobiDB-lite"/>
    </source>
</evidence>
<gene>
    <name evidence="2" type="ORF">BDK51DRAFT_42360</name>
</gene>
<evidence type="ECO:0000313" key="3">
    <source>
        <dbReference type="Proteomes" id="UP000269721"/>
    </source>
</evidence>
<sequence length="155" mass="16621">MEEETHGPAAQEQRAQYPEAGPDAVQGMPVKRESRPTSGVIWDGDDGEQVRDPRTKYATPTYASLARRPPTASKMFDQKAARWSGLFSRGSPRSAASKDYGMRTASASSGDTLGAPLSPPEREDSCVLTISPIMGSRRNSKIPGWGLGIRGASRG</sequence>
<name>A0A4P9WM41_9FUNG</name>